<evidence type="ECO:0000313" key="2">
    <source>
        <dbReference type="EMBL" id="MBB5997552.1"/>
    </source>
</evidence>
<sequence length="212" mass="23097">MHPHVFVLDKHHRPLQPCPPARARKLLAKGAARILARAEAPLRDTAAAQSVRWALWRALESRLPTRIASGGRTKYNRARNHLPKTHTLDALAVGTVDTVTDTVTRVLAAACTGRGTHARTRPDRHGFPRPAVPRKKAFFGYQTGDLVRAVAPAGENEGTCTGRVAVRARGYFNVTTARGTAQGVHHRRVRPLQRADGYGYTTRKEGAASSPA</sequence>
<organism evidence="2 3">
    <name type="scientific">Streptomonospora salina</name>
    <dbReference type="NCBI Taxonomy" id="104205"/>
    <lineage>
        <taxon>Bacteria</taxon>
        <taxon>Bacillati</taxon>
        <taxon>Actinomycetota</taxon>
        <taxon>Actinomycetes</taxon>
        <taxon>Streptosporangiales</taxon>
        <taxon>Nocardiopsidaceae</taxon>
        <taxon>Streptomonospora</taxon>
    </lineage>
</organism>
<dbReference type="AlphaFoldDB" id="A0A841E480"/>
<dbReference type="InterPro" id="IPR025938">
    <property type="entry name" value="RRXRR_dom"/>
</dbReference>
<keyword evidence="3" id="KW-1185">Reference proteome</keyword>
<proteinExistence type="predicted"/>
<reference evidence="2 3" key="1">
    <citation type="submission" date="2020-08" db="EMBL/GenBank/DDBJ databases">
        <title>Sequencing the genomes of 1000 actinobacteria strains.</title>
        <authorList>
            <person name="Klenk H.-P."/>
        </authorList>
    </citation>
    <scope>NUCLEOTIDE SEQUENCE [LARGE SCALE GENOMIC DNA]</scope>
    <source>
        <strain evidence="2 3">DSM 44593</strain>
    </source>
</reference>
<dbReference type="RefSeq" id="WP_246463531.1">
    <property type="nucleotide sequence ID" value="NZ_BAABKT010000005.1"/>
</dbReference>
<feature type="domain" description="RRXRR" evidence="1">
    <location>
        <begin position="5"/>
        <end position="37"/>
    </location>
</feature>
<dbReference type="Proteomes" id="UP000578077">
    <property type="component" value="Unassembled WGS sequence"/>
</dbReference>
<protein>
    <recommendedName>
        <fullName evidence="1">RRXRR domain-containing protein</fullName>
    </recommendedName>
</protein>
<name>A0A841E480_9ACTN</name>
<dbReference type="Pfam" id="PF14239">
    <property type="entry name" value="RRXRR"/>
    <property type="match status" value="1"/>
</dbReference>
<comment type="caution">
    <text evidence="2">The sequence shown here is derived from an EMBL/GenBank/DDBJ whole genome shotgun (WGS) entry which is preliminary data.</text>
</comment>
<accession>A0A841E480</accession>
<dbReference type="EMBL" id="JACHLY010000001">
    <property type="protein sequence ID" value="MBB5997552.1"/>
    <property type="molecule type" value="Genomic_DNA"/>
</dbReference>
<evidence type="ECO:0000259" key="1">
    <source>
        <dbReference type="Pfam" id="PF14239"/>
    </source>
</evidence>
<gene>
    <name evidence="2" type="ORF">HNR25_001303</name>
</gene>
<evidence type="ECO:0000313" key="3">
    <source>
        <dbReference type="Proteomes" id="UP000578077"/>
    </source>
</evidence>